<dbReference type="PaxDb" id="55529-EKX34050"/>
<reference evidence="13" key="2">
    <citation type="submission" date="2012-11" db="EMBL/GenBank/DDBJ databases">
        <authorList>
            <person name="Kuo A."/>
            <person name="Curtis B.A."/>
            <person name="Tanifuji G."/>
            <person name="Burki F."/>
            <person name="Gruber A."/>
            <person name="Irimia M."/>
            <person name="Maruyama S."/>
            <person name="Arias M.C."/>
            <person name="Ball S.G."/>
            <person name="Gile G.H."/>
            <person name="Hirakawa Y."/>
            <person name="Hopkins J.F."/>
            <person name="Rensing S.A."/>
            <person name="Schmutz J."/>
            <person name="Symeonidi A."/>
            <person name="Elias M."/>
            <person name="Eveleigh R.J."/>
            <person name="Herman E.K."/>
            <person name="Klute M.J."/>
            <person name="Nakayama T."/>
            <person name="Obornik M."/>
            <person name="Reyes-Prieto A."/>
            <person name="Armbrust E.V."/>
            <person name="Aves S.J."/>
            <person name="Beiko R.G."/>
            <person name="Coutinho P."/>
            <person name="Dacks J.B."/>
            <person name="Durnford D.G."/>
            <person name="Fast N.M."/>
            <person name="Green B.R."/>
            <person name="Grisdale C."/>
            <person name="Hempe F."/>
            <person name="Henrissat B."/>
            <person name="Hoppner M.P."/>
            <person name="Ishida K.-I."/>
            <person name="Kim E."/>
            <person name="Koreny L."/>
            <person name="Kroth P.G."/>
            <person name="Liu Y."/>
            <person name="Malik S.-B."/>
            <person name="Maier U.G."/>
            <person name="McRose D."/>
            <person name="Mock T."/>
            <person name="Neilson J.A."/>
            <person name="Onodera N.T."/>
            <person name="Poole A.M."/>
            <person name="Pritham E.J."/>
            <person name="Richards T.A."/>
            <person name="Rocap G."/>
            <person name="Roy S.W."/>
            <person name="Sarai C."/>
            <person name="Schaack S."/>
            <person name="Shirato S."/>
            <person name="Slamovits C.H."/>
            <person name="Spencer D.F."/>
            <person name="Suzuki S."/>
            <person name="Worden A.Z."/>
            <person name="Zauner S."/>
            <person name="Barry K."/>
            <person name="Bell C."/>
            <person name="Bharti A.K."/>
            <person name="Crow J.A."/>
            <person name="Grimwood J."/>
            <person name="Kramer R."/>
            <person name="Lindquist E."/>
            <person name="Lucas S."/>
            <person name="Salamov A."/>
            <person name="McFadden G.I."/>
            <person name="Lane C.E."/>
            <person name="Keeling P.J."/>
            <person name="Gray M.W."/>
            <person name="Grigoriev I.V."/>
            <person name="Archibald J.M."/>
        </authorList>
    </citation>
    <scope>NUCLEOTIDE SEQUENCE</scope>
    <source>
        <strain evidence="13">CCMP2712</strain>
    </source>
</reference>
<dbReference type="GO" id="GO:0004252">
    <property type="term" value="F:serine-type endopeptidase activity"/>
    <property type="evidence" value="ECO:0007669"/>
    <property type="project" value="TreeGrafter"/>
</dbReference>
<evidence type="ECO:0000256" key="1">
    <source>
        <dbReference type="ARBA" id="ARBA00000721"/>
    </source>
</evidence>
<dbReference type="SUPFAM" id="SSF82171">
    <property type="entry name" value="DPP6 N-terminal domain-like"/>
    <property type="match status" value="1"/>
</dbReference>
<dbReference type="HOGENOM" id="CLU_014230_1_1_1"/>
<evidence type="ECO:0000256" key="4">
    <source>
        <dbReference type="ARBA" id="ARBA00011881"/>
    </source>
</evidence>
<keyword evidence="13" id="KW-1185">Reference proteome</keyword>
<evidence type="ECO:0000256" key="5">
    <source>
        <dbReference type="ARBA" id="ARBA00012917"/>
    </source>
</evidence>
<dbReference type="KEGG" id="gtt:GUITHDRAFT_119792"/>
<reference evidence="11 13" key="1">
    <citation type="journal article" date="2012" name="Nature">
        <title>Algal genomes reveal evolutionary mosaicism and the fate of nucleomorphs.</title>
        <authorList>
            <consortium name="DOE Joint Genome Institute"/>
            <person name="Curtis B.A."/>
            <person name="Tanifuji G."/>
            <person name="Burki F."/>
            <person name="Gruber A."/>
            <person name="Irimia M."/>
            <person name="Maruyama S."/>
            <person name="Arias M.C."/>
            <person name="Ball S.G."/>
            <person name="Gile G.H."/>
            <person name="Hirakawa Y."/>
            <person name="Hopkins J.F."/>
            <person name="Kuo A."/>
            <person name="Rensing S.A."/>
            <person name="Schmutz J."/>
            <person name="Symeonidi A."/>
            <person name="Elias M."/>
            <person name="Eveleigh R.J."/>
            <person name="Herman E.K."/>
            <person name="Klute M.J."/>
            <person name="Nakayama T."/>
            <person name="Obornik M."/>
            <person name="Reyes-Prieto A."/>
            <person name="Armbrust E.V."/>
            <person name="Aves S.J."/>
            <person name="Beiko R.G."/>
            <person name="Coutinho P."/>
            <person name="Dacks J.B."/>
            <person name="Durnford D.G."/>
            <person name="Fast N.M."/>
            <person name="Green B.R."/>
            <person name="Grisdale C.J."/>
            <person name="Hempel F."/>
            <person name="Henrissat B."/>
            <person name="Hoppner M.P."/>
            <person name="Ishida K."/>
            <person name="Kim E."/>
            <person name="Koreny L."/>
            <person name="Kroth P.G."/>
            <person name="Liu Y."/>
            <person name="Malik S.B."/>
            <person name="Maier U.G."/>
            <person name="McRose D."/>
            <person name="Mock T."/>
            <person name="Neilson J.A."/>
            <person name="Onodera N.T."/>
            <person name="Poole A.M."/>
            <person name="Pritham E.J."/>
            <person name="Richards T.A."/>
            <person name="Rocap G."/>
            <person name="Roy S.W."/>
            <person name="Sarai C."/>
            <person name="Schaack S."/>
            <person name="Shirato S."/>
            <person name="Slamovits C.H."/>
            <person name="Spencer D.F."/>
            <person name="Suzuki S."/>
            <person name="Worden A.Z."/>
            <person name="Zauner S."/>
            <person name="Barry K."/>
            <person name="Bell C."/>
            <person name="Bharti A.K."/>
            <person name="Crow J.A."/>
            <person name="Grimwood J."/>
            <person name="Kramer R."/>
            <person name="Lindquist E."/>
            <person name="Lucas S."/>
            <person name="Salamov A."/>
            <person name="McFadden G.I."/>
            <person name="Lane C.E."/>
            <person name="Keeling P.J."/>
            <person name="Gray M.W."/>
            <person name="Grigoriev I.V."/>
            <person name="Archibald J.M."/>
        </authorList>
    </citation>
    <scope>NUCLEOTIDE SEQUENCE</scope>
    <source>
        <strain evidence="11 13">CCMP2712</strain>
    </source>
</reference>
<dbReference type="OMA" id="QEIATPF"/>
<dbReference type="GO" id="GO:0008242">
    <property type="term" value="F:omega peptidase activity"/>
    <property type="evidence" value="ECO:0007669"/>
    <property type="project" value="UniProtKB-EC"/>
</dbReference>
<evidence type="ECO:0000256" key="3">
    <source>
        <dbReference type="ARBA" id="ARBA00010040"/>
    </source>
</evidence>
<accession>L1IDZ3</accession>
<dbReference type="EnsemblProtists" id="EKX34050">
    <property type="protein sequence ID" value="EKX34050"/>
    <property type="gene ID" value="GUITHDRAFT_119792"/>
</dbReference>
<reference evidence="12" key="3">
    <citation type="submission" date="2016-03" db="UniProtKB">
        <authorList>
            <consortium name="EnsemblProtists"/>
        </authorList>
    </citation>
    <scope>IDENTIFICATION</scope>
</reference>
<evidence type="ECO:0000313" key="13">
    <source>
        <dbReference type="Proteomes" id="UP000011087"/>
    </source>
</evidence>
<feature type="compositionally biased region" description="Polar residues" evidence="8">
    <location>
        <begin position="273"/>
        <end position="286"/>
    </location>
</feature>
<dbReference type="Pfam" id="PF00326">
    <property type="entry name" value="Peptidase_S9"/>
    <property type="match status" value="1"/>
</dbReference>
<evidence type="ECO:0000256" key="2">
    <source>
        <dbReference type="ARBA" id="ARBA00004496"/>
    </source>
</evidence>
<dbReference type="eggNOG" id="KOG2100">
    <property type="taxonomic scope" value="Eukaryota"/>
</dbReference>
<comment type="catalytic activity">
    <reaction evidence="1">
        <text>Cleavage of an N-acetyl or N-formyl amino acid from the N-terminus of a polypeptide.</text>
        <dbReference type="EC" id="3.4.19.1"/>
    </reaction>
</comment>
<dbReference type="InterPro" id="IPR001375">
    <property type="entry name" value="Peptidase_S9_cat"/>
</dbReference>
<dbReference type="PANTHER" id="PTHR42776">
    <property type="entry name" value="SERINE PEPTIDASE S9 FAMILY MEMBER"/>
    <property type="match status" value="1"/>
</dbReference>
<dbReference type="Gene3D" id="3.40.50.1820">
    <property type="entry name" value="alpha/beta hydrolase"/>
    <property type="match status" value="1"/>
</dbReference>
<feature type="domain" description="Acylamino-acid-releasing enzyme N-terminal" evidence="10">
    <location>
        <begin position="8"/>
        <end position="470"/>
    </location>
</feature>
<comment type="subunit">
    <text evidence="4">Homotetramer.</text>
</comment>
<organism evidence="11">
    <name type="scientific">Guillardia theta (strain CCMP2712)</name>
    <name type="common">Cryptophyte</name>
    <dbReference type="NCBI Taxonomy" id="905079"/>
    <lineage>
        <taxon>Eukaryota</taxon>
        <taxon>Cryptophyceae</taxon>
        <taxon>Pyrenomonadales</taxon>
        <taxon>Geminigeraceae</taxon>
        <taxon>Guillardia</taxon>
    </lineage>
</organism>
<evidence type="ECO:0000256" key="8">
    <source>
        <dbReference type="SAM" id="MobiDB-lite"/>
    </source>
</evidence>
<proteinExistence type="inferred from homology"/>
<dbReference type="AlphaFoldDB" id="L1IDZ3"/>
<evidence type="ECO:0000313" key="12">
    <source>
        <dbReference type="EnsemblProtists" id="EKX34050"/>
    </source>
</evidence>
<dbReference type="GO" id="GO:0006508">
    <property type="term" value="P:proteolysis"/>
    <property type="evidence" value="ECO:0007669"/>
    <property type="project" value="InterPro"/>
</dbReference>
<dbReference type="Pfam" id="PF19283">
    <property type="entry name" value="APEH_N"/>
    <property type="match status" value="1"/>
</dbReference>
<dbReference type="EMBL" id="JH993121">
    <property type="protein sequence ID" value="EKX34050.1"/>
    <property type="molecule type" value="Genomic_DNA"/>
</dbReference>
<keyword evidence="6" id="KW-0963">Cytoplasm</keyword>
<feature type="domain" description="Peptidase S9 prolyl oligopeptidase catalytic" evidence="9">
    <location>
        <begin position="541"/>
        <end position="751"/>
    </location>
</feature>
<dbReference type="PANTHER" id="PTHR42776:SF4">
    <property type="entry name" value="ACYLAMINO-ACID-RELEASING ENZYME"/>
    <property type="match status" value="1"/>
</dbReference>
<protein>
    <recommendedName>
        <fullName evidence="5">acylaminoacyl-peptidase</fullName>
        <ecNumber evidence="5">3.4.19.1</ecNumber>
    </recommendedName>
</protein>
<dbReference type="Proteomes" id="UP000011087">
    <property type="component" value="Unassembled WGS sequence"/>
</dbReference>
<dbReference type="EC" id="3.4.19.1" evidence="5"/>
<feature type="region of interest" description="Disordered" evidence="8">
    <location>
        <begin position="267"/>
        <end position="287"/>
    </location>
</feature>
<evidence type="ECO:0000256" key="6">
    <source>
        <dbReference type="ARBA" id="ARBA00022490"/>
    </source>
</evidence>
<dbReference type="RefSeq" id="XP_005821030.1">
    <property type="nucleotide sequence ID" value="XM_005820973.1"/>
</dbReference>
<dbReference type="InterPro" id="IPR045550">
    <property type="entry name" value="AARE_N"/>
</dbReference>
<dbReference type="GO" id="GO:0005737">
    <property type="term" value="C:cytoplasm"/>
    <property type="evidence" value="ECO:0007669"/>
    <property type="project" value="UniProtKB-SubCell"/>
</dbReference>
<dbReference type="OrthoDB" id="6021732at2759"/>
<dbReference type="GeneID" id="17290764"/>
<evidence type="ECO:0000259" key="9">
    <source>
        <dbReference type="Pfam" id="PF00326"/>
    </source>
</evidence>
<evidence type="ECO:0000256" key="7">
    <source>
        <dbReference type="ARBA" id="ARBA00022801"/>
    </source>
</evidence>
<comment type="subcellular location">
    <subcellularLocation>
        <location evidence="2">Cytoplasm</location>
    </subcellularLocation>
</comment>
<comment type="similarity">
    <text evidence="3">Belongs to the peptidase S9C family.</text>
</comment>
<dbReference type="SUPFAM" id="SSF53474">
    <property type="entry name" value="alpha/beta-Hydrolases"/>
    <property type="match status" value="1"/>
</dbReference>
<name>L1IDZ3_GUITC</name>
<dbReference type="InterPro" id="IPR029058">
    <property type="entry name" value="AB_hydrolase_fold"/>
</dbReference>
<gene>
    <name evidence="11" type="ORF">GUITHDRAFT_119792</name>
</gene>
<evidence type="ECO:0000313" key="11">
    <source>
        <dbReference type="EMBL" id="EKX34050.1"/>
    </source>
</evidence>
<evidence type="ECO:0000259" key="10">
    <source>
        <dbReference type="Pfam" id="PF19283"/>
    </source>
</evidence>
<keyword evidence="7" id="KW-0378">Hydrolase</keyword>
<sequence length="754" mass="83636">MADKMPSEKLYSNLVSIPSITGGYLISDGNEFPTIMMRRNQKDMKNDEQRSHLATFLPSYSPPSSPSSSSPVTYSCDAFPTDLRDVLSMSVSPSGKLVAMVRVRDVKGVKEQSIEIWDRHALLLSVSSYGELHGPINVADSFACLSWNKEETMLLYAAEEKKAKSSSFFPAKQGGNGEDNGRGREFVFEDDWGELSVDLRLRFSQVKPVDGIPADFAAGQAVWTPDSTGIVFVGFQTTPRRLGLRFYNTRKSKIGLAIAPFFSSEATRGAPQGQRTSSTTPASSRNPVRWLTGDEDWAARSPRFSDDGKKMMYMNAARSSAHYSSSSVLVARWPPEGAGQLERRIVVGIVGLPNSVDEFPGLFLPVEQLPSRLRRVWASDSRHLILQSEWKSRRVLLSIDTEASGTEGVKKIKIGNDCDEIGSWTFLDMRNDFILAAHGPHQAFLIKFQADDRSQDCKHWQISSGASPYASNISTIKWELIAMQAPQTDGMEGFYESIFVDIENLNKSNSNYPLSDSKTPLIVFPHGGPHVNAVQDFYPSLLFWALEGFAVLSVNYRGSSGYGQDHIESLCGKIGRQDVDDMLHATEEVLRRYPHLDRDRVVVCGGSHGGFLSLHLLAQFPSMFKAAAVRNPVTNVATMFGATDIPDWCYTEIGMEACFAQPSAEQYSKAFSMSPMAHVSNVSGPVLLLVGGDDRRVPPFQSKEYYFALKERGADVEMLWYDKHTHGLAETPKGEGDGIVNIIKFFKRKLNMPQ</sequence>
<dbReference type="STRING" id="905079.L1IDZ3"/>